<feature type="transmembrane region" description="Helical" evidence="2">
    <location>
        <begin position="72"/>
        <end position="91"/>
    </location>
</feature>
<keyword evidence="4" id="KW-1185">Reference proteome</keyword>
<feature type="transmembrane region" description="Helical" evidence="2">
    <location>
        <begin position="159"/>
        <end position="179"/>
    </location>
</feature>
<feature type="transmembrane region" description="Helical" evidence="2">
    <location>
        <begin position="112"/>
        <end position="139"/>
    </location>
</feature>
<feature type="transmembrane region" description="Helical" evidence="2">
    <location>
        <begin position="242"/>
        <end position="260"/>
    </location>
</feature>
<feature type="transmembrane region" description="Helical" evidence="2">
    <location>
        <begin position="286"/>
        <end position="306"/>
    </location>
</feature>
<sequence length="388" mass="40329">MDASAAPGAIGRAAPPPAATTSRTAVPASSAAQAGAWIVLLGTAITTVGLSWDVQWHVEVGPDTFFTLSHLALYSGSALSGIASLAMVLLATSHQRAGHPLPRTVGGTPVRVFGGVFTAPLGYLVSGVGAASFLVYGLLDLAWHSIYGFDATLNTPSHVALFLSITLTMIGSFIVFAAARDERWGRAGLVLAIPILITFAPIPTNALSNLPIPIDPTVLGIILFSSMLLIIGRATLRRPGGAVVIASALGALQGFLWWFSPWAAETYARSSDLPLRDGLTPKPPEIPAAMPMFLIVAAVLVETLFWLARSRRLAPRNLMLLAGTVSGLIVAAGLPPQQNLTDPTSHISGTQTLLISFLGLPLGALAGYLGLRFATMLQALAPAPKVAS</sequence>
<proteinExistence type="predicted"/>
<feature type="transmembrane region" description="Helical" evidence="2">
    <location>
        <begin position="354"/>
        <end position="371"/>
    </location>
</feature>
<accession>A0ABS4UJR8</accession>
<feature type="transmembrane region" description="Helical" evidence="2">
    <location>
        <begin position="210"/>
        <end position="230"/>
    </location>
</feature>
<feature type="transmembrane region" description="Helical" evidence="2">
    <location>
        <begin position="318"/>
        <end position="334"/>
    </location>
</feature>
<keyword evidence="2" id="KW-0812">Transmembrane</keyword>
<evidence type="ECO:0000256" key="2">
    <source>
        <dbReference type="SAM" id="Phobius"/>
    </source>
</evidence>
<evidence type="ECO:0000313" key="3">
    <source>
        <dbReference type="EMBL" id="MBP2351774.1"/>
    </source>
</evidence>
<protein>
    <submittedName>
        <fullName evidence="3">Uncharacterized protein</fullName>
    </submittedName>
</protein>
<feature type="region of interest" description="Disordered" evidence="1">
    <location>
        <begin position="1"/>
        <end position="25"/>
    </location>
</feature>
<organism evidence="3 4">
    <name type="scientific">Kribbella aluminosa</name>
    <dbReference type="NCBI Taxonomy" id="416017"/>
    <lineage>
        <taxon>Bacteria</taxon>
        <taxon>Bacillati</taxon>
        <taxon>Actinomycetota</taxon>
        <taxon>Actinomycetes</taxon>
        <taxon>Propionibacteriales</taxon>
        <taxon>Kribbellaceae</taxon>
        <taxon>Kribbella</taxon>
    </lineage>
</organism>
<feature type="transmembrane region" description="Helical" evidence="2">
    <location>
        <begin position="34"/>
        <end position="52"/>
    </location>
</feature>
<keyword evidence="2" id="KW-1133">Transmembrane helix</keyword>
<feature type="transmembrane region" description="Helical" evidence="2">
    <location>
        <begin position="186"/>
        <end position="204"/>
    </location>
</feature>
<evidence type="ECO:0000313" key="4">
    <source>
        <dbReference type="Proteomes" id="UP000755585"/>
    </source>
</evidence>
<dbReference type="Proteomes" id="UP000755585">
    <property type="component" value="Unassembled WGS sequence"/>
</dbReference>
<evidence type="ECO:0000256" key="1">
    <source>
        <dbReference type="SAM" id="MobiDB-lite"/>
    </source>
</evidence>
<gene>
    <name evidence="3" type="ORF">JOF29_002857</name>
</gene>
<keyword evidence="2" id="KW-0472">Membrane</keyword>
<name>A0ABS4UJR8_9ACTN</name>
<dbReference type="RefSeq" id="WP_209694633.1">
    <property type="nucleotide sequence ID" value="NZ_BAAAVU010000013.1"/>
</dbReference>
<comment type="caution">
    <text evidence="3">The sequence shown here is derived from an EMBL/GenBank/DDBJ whole genome shotgun (WGS) entry which is preliminary data.</text>
</comment>
<dbReference type="EMBL" id="JAGINT010000001">
    <property type="protein sequence ID" value="MBP2351774.1"/>
    <property type="molecule type" value="Genomic_DNA"/>
</dbReference>
<reference evidence="3 4" key="1">
    <citation type="submission" date="2021-03" db="EMBL/GenBank/DDBJ databases">
        <title>Sequencing the genomes of 1000 actinobacteria strains.</title>
        <authorList>
            <person name="Klenk H.-P."/>
        </authorList>
    </citation>
    <scope>NUCLEOTIDE SEQUENCE [LARGE SCALE GENOMIC DNA]</scope>
    <source>
        <strain evidence="3 4">DSM 18824</strain>
    </source>
</reference>